<reference evidence="4" key="1">
    <citation type="journal article" date="2019" name="Int. J. Syst. Evol. Microbiol.">
        <title>The Global Catalogue of Microorganisms (GCM) 10K type strain sequencing project: providing services to taxonomists for standard genome sequencing and annotation.</title>
        <authorList>
            <consortium name="The Broad Institute Genomics Platform"/>
            <consortium name="The Broad Institute Genome Sequencing Center for Infectious Disease"/>
            <person name="Wu L."/>
            <person name="Ma J."/>
        </authorList>
    </citation>
    <scope>NUCLEOTIDE SEQUENCE [LARGE SCALE GENOMIC DNA]</scope>
    <source>
        <strain evidence="4">ZS-22-S1</strain>
    </source>
</reference>
<proteinExistence type="predicted"/>
<evidence type="ECO:0000313" key="4">
    <source>
        <dbReference type="Proteomes" id="UP001595859"/>
    </source>
</evidence>
<gene>
    <name evidence="3" type="ORF">ACFPCV_21350</name>
</gene>
<dbReference type="Proteomes" id="UP001595859">
    <property type="component" value="Unassembled WGS sequence"/>
</dbReference>
<dbReference type="InterPro" id="IPR000073">
    <property type="entry name" value="AB_hydrolase_1"/>
</dbReference>
<dbReference type="Gene3D" id="3.40.50.1820">
    <property type="entry name" value="alpha/beta hydrolase"/>
    <property type="match status" value="1"/>
</dbReference>
<keyword evidence="3" id="KW-0378">Hydrolase</keyword>
<feature type="compositionally biased region" description="Low complexity" evidence="1">
    <location>
        <begin position="1"/>
        <end position="13"/>
    </location>
</feature>
<accession>A0ABV9S8G0</accession>
<sequence length="228" mass="24482">MIDRSAAGPPAAAHVTARPTATTPHGCEFSADVCELGAVGKSPKPERAETGAYWTQARDVESLREHLGQERLTTIGHSAGTRLAISYAAQYPERVARLLLVTPPSTYLVDEPADAAELIGERSGDPVFDKLLPRSKAAPICPTRQRSMPGSRRAPRLGTPPGRQLNRSTHNWGSSTLPRRRRFSVQPPQRSGRQVRCGEGTDIGARWRAGLSDGCAAGEGAGEAFPER</sequence>
<feature type="compositionally biased region" description="Polar residues" evidence="1">
    <location>
        <begin position="165"/>
        <end position="177"/>
    </location>
</feature>
<name>A0ABV9S8G0_9PSEU</name>
<feature type="region of interest" description="Disordered" evidence="1">
    <location>
        <begin position="1"/>
        <end position="24"/>
    </location>
</feature>
<dbReference type="Pfam" id="PF00561">
    <property type="entry name" value="Abhydrolase_1"/>
    <property type="match status" value="1"/>
</dbReference>
<keyword evidence="4" id="KW-1185">Reference proteome</keyword>
<evidence type="ECO:0000313" key="3">
    <source>
        <dbReference type="EMBL" id="MFC4856059.1"/>
    </source>
</evidence>
<dbReference type="GO" id="GO:0016787">
    <property type="term" value="F:hydrolase activity"/>
    <property type="evidence" value="ECO:0007669"/>
    <property type="project" value="UniProtKB-KW"/>
</dbReference>
<dbReference type="SUPFAM" id="SSF53474">
    <property type="entry name" value="alpha/beta-Hydrolases"/>
    <property type="match status" value="1"/>
</dbReference>
<feature type="domain" description="AB hydrolase-1" evidence="2">
    <location>
        <begin position="38"/>
        <end position="109"/>
    </location>
</feature>
<comment type="caution">
    <text evidence="3">The sequence shown here is derived from an EMBL/GenBank/DDBJ whole genome shotgun (WGS) entry which is preliminary data.</text>
</comment>
<evidence type="ECO:0000259" key="2">
    <source>
        <dbReference type="Pfam" id="PF00561"/>
    </source>
</evidence>
<organism evidence="3 4">
    <name type="scientific">Actinophytocola glycyrrhizae</name>
    <dbReference type="NCBI Taxonomy" id="2044873"/>
    <lineage>
        <taxon>Bacteria</taxon>
        <taxon>Bacillati</taxon>
        <taxon>Actinomycetota</taxon>
        <taxon>Actinomycetes</taxon>
        <taxon>Pseudonocardiales</taxon>
        <taxon>Pseudonocardiaceae</taxon>
    </lineage>
</organism>
<feature type="region of interest" description="Disordered" evidence="1">
    <location>
        <begin position="141"/>
        <end position="199"/>
    </location>
</feature>
<dbReference type="EMBL" id="JBHSIS010000009">
    <property type="protein sequence ID" value="MFC4856059.1"/>
    <property type="molecule type" value="Genomic_DNA"/>
</dbReference>
<evidence type="ECO:0000256" key="1">
    <source>
        <dbReference type="SAM" id="MobiDB-lite"/>
    </source>
</evidence>
<dbReference type="RefSeq" id="WP_378058022.1">
    <property type="nucleotide sequence ID" value="NZ_JBHSIS010000009.1"/>
</dbReference>
<dbReference type="InterPro" id="IPR029058">
    <property type="entry name" value="AB_hydrolase_fold"/>
</dbReference>
<protein>
    <submittedName>
        <fullName evidence="3">Alpha/beta fold hydrolase</fullName>
    </submittedName>
</protein>